<evidence type="ECO:0000256" key="5">
    <source>
        <dbReference type="ARBA" id="ARBA00022741"/>
    </source>
</evidence>
<feature type="binding site" evidence="8">
    <location>
        <begin position="30"/>
        <end position="37"/>
    </location>
    <ligand>
        <name>ATP</name>
        <dbReference type="ChEBI" id="CHEBI:30616"/>
    </ligand>
</feature>
<keyword evidence="8" id="KW-0963">Cytoplasm</keyword>
<evidence type="ECO:0000256" key="7">
    <source>
        <dbReference type="ARBA" id="ARBA00022840"/>
    </source>
</evidence>
<evidence type="ECO:0000256" key="1">
    <source>
        <dbReference type="ARBA" id="ARBA00007587"/>
    </source>
</evidence>
<gene>
    <name evidence="8" type="primary">tdk</name>
    <name evidence="11" type="ORF">J2W55_005013</name>
</gene>
<dbReference type="HAMAP" id="MF_00124">
    <property type="entry name" value="Thymidine_kinase"/>
    <property type="match status" value="1"/>
</dbReference>
<keyword evidence="12" id="KW-1185">Reference proteome</keyword>
<comment type="subunit">
    <text evidence="8">Homotetramer.</text>
</comment>
<keyword evidence="6 8" id="KW-0418">Kinase</keyword>
<evidence type="ECO:0000256" key="3">
    <source>
        <dbReference type="ARBA" id="ARBA00022634"/>
    </source>
</evidence>
<dbReference type="PANTHER" id="PTHR11441">
    <property type="entry name" value="THYMIDINE KINASE"/>
    <property type="match status" value="1"/>
</dbReference>
<feature type="binding site" evidence="8">
    <location>
        <position position="194"/>
    </location>
    <ligand>
        <name>Zn(2+)</name>
        <dbReference type="ChEBI" id="CHEBI:29105"/>
    </ligand>
</feature>
<evidence type="ECO:0000313" key="12">
    <source>
        <dbReference type="Proteomes" id="UP001247620"/>
    </source>
</evidence>
<evidence type="ECO:0000256" key="9">
    <source>
        <dbReference type="RuleBase" id="RU000544"/>
    </source>
</evidence>
<keyword evidence="5 8" id="KW-0547">Nucleotide-binding</keyword>
<evidence type="ECO:0000256" key="8">
    <source>
        <dbReference type="HAMAP-Rule" id="MF_00124"/>
    </source>
</evidence>
<dbReference type="InterPro" id="IPR020633">
    <property type="entry name" value="Thymidine_kinase_CS"/>
</dbReference>
<protein>
    <recommendedName>
        <fullName evidence="2 8">Thymidine kinase</fullName>
        <ecNumber evidence="2 8">2.7.1.21</ecNumber>
    </recommendedName>
</protein>
<sequence>MPSIIVRMVFSEEVFKRKSEFGGSIELICGSMFSGKTEELIRRLNRARIAKLKVEIFSPKADTRFMEDALVSHNSNSIPSTPVDSASAILLLCNGANVIGIDEAQFFDDELPDVCNALANKGIRVIVAGLDMDFRGRPFGPMPAIMAIAESVTKLQAVCVKCGNPALYSYRLVPDSAKILLGEKESYEPRCRICYNS</sequence>
<dbReference type="EMBL" id="JAVDUU010000005">
    <property type="protein sequence ID" value="MDR6945145.1"/>
    <property type="molecule type" value="Genomic_DNA"/>
</dbReference>
<feature type="binding site" evidence="8">
    <location>
        <position position="159"/>
    </location>
    <ligand>
        <name>Zn(2+)</name>
        <dbReference type="ChEBI" id="CHEBI:29105"/>
    </ligand>
</feature>
<comment type="caution">
    <text evidence="11">The sequence shown here is derived from an EMBL/GenBank/DDBJ whole genome shotgun (WGS) entry which is preliminary data.</text>
</comment>
<proteinExistence type="inferred from homology"/>
<evidence type="ECO:0000256" key="4">
    <source>
        <dbReference type="ARBA" id="ARBA00022679"/>
    </source>
</evidence>
<evidence type="ECO:0000256" key="6">
    <source>
        <dbReference type="ARBA" id="ARBA00022777"/>
    </source>
</evidence>
<comment type="subcellular location">
    <subcellularLocation>
        <location evidence="8">Cytoplasm</location>
    </subcellularLocation>
</comment>
<dbReference type="NCBIfam" id="NF003296">
    <property type="entry name" value="PRK04296.1-1"/>
    <property type="match status" value="1"/>
</dbReference>
<feature type="binding site" evidence="8">
    <location>
        <position position="162"/>
    </location>
    <ligand>
        <name>Zn(2+)</name>
        <dbReference type="ChEBI" id="CHEBI:29105"/>
    </ligand>
</feature>
<dbReference type="Gene3D" id="3.30.60.20">
    <property type="match status" value="1"/>
</dbReference>
<evidence type="ECO:0000256" key="2">
    <source>
        <dbReference type="ARBA" id="ARBA00012118"/>
    </source>
</evidence>
<organism evidence="11 12">
    <name type="scientific">Mucilaginibacter pocheonensis</name>
    <dbReference type="NCBI Taxonomy" id="398050"/>
    <lineage>
        <taxon>Bacteria</taxon>
        <taxon>Pseudomonadati</taxon>
        <taxon>Bacteroidota</taxon>
        <taxon>Sphingobacteriia</taxon>
        <taxon>Sphingobacteriales</taxon>
        <taxon>Sphingobacteriaceae</taxon>
        <taxon>Mucilaginibacter</taxon>
    </lineage>
</organism>
<accession>A0ABU1TIA1</accession>
<dbReference type="PIRSF" id="PIRSF035805">
    <property type="entry name" value="TK_cell"/>
    <property type="match status" value="1"/>
</dbReference>
<dbReference type="PANTHER" id="PTHR11441:SF0">
    <property type="entry name" value="THYMIDINE KINASE, CYTOSOLIC"/>
    <property type="match status" value="1"/>
</dbReference>
<dbReference type="Gene3D" id="3.40.50.300">
    <property type="entry name" value="P-loop containing nucleotide triphosphate hydrolases"/>
    <property type="match status" value="1"/>
</dbReference>
<feature type="binding site" evidence="8">
    <location>
        <begin position="102"/>
        <end position="105"/>
    </location>
    <ligand>
        <name>ATP</name>
        <dbReference type="ChEBI" id="CHEBI:30616"/>
    </ligand>
</feature>
<keyword evidence="7 8" id="KW-0067">ATP-binding</keyword>
<keyword evidence="4 8" id="KW-0808">Transferase</keyword>
<dbReference type="Proteomes" id="UP001247620">
    <property type="component" value="Unassembled WGS sequence"/>
</dbReference>
<dbReference type="PROSITE" id="PS00603">
    <property type="entry name" value="TK_CELLULAR_TYPE"/>
    <property type="match status" value="1"/>
</dbReference>
<feature type="binding site" evidence="8">
    <location>
        <position position="191"/>
    </location>
    <ligand>
        <name>Zn(2+)</name>
        <dbReference type="ChEBI" id="CHEBI:29105"/>
    </ligand>
</feature>
<feature type="active site" description="Proton acceptor" evidence="8">
    <location>
        <position position="103"/>
    </location>
</feature>
<dbReference type="SUPFAM" id="SSF52540">
    <property type="entry name" value="P-loop containing nucleoside triphosphate hydrolases"/>
    <property type="match status" value="1"/>
</dbReference>
<keyword evidence="8" id="KW-0862">Zinc</keyword>
<dbReference type="GO" id="GO:0004797">
    <property type="term" value="F:thymidine kinase activity"/>
    <property type="evidence" value="ECO:0007669"/>
    <property type="project" value="UniProtKB-EC"/>
</dbReference>
<comment type="similarity">
    <text evidence="1 8 10">Belongs to the thymidine kinase family.</text>
</comment>
<dbReference type="Pfam" id="PF00265">
    <property type="entry name" value="TK"/>
    <property type="match status" value="1"/>
</dbReference>
<dbReference type="EC" id="2.7.1.21" evidence="2 8"/>
<evidence type="ECO:0000256" key="10">
    <source>
        <dbReference type="RuleBase" id="RU004165"/>
    </source>
</evidence>
<name>A0ABU1TIA1_9SPHI</name>
<dbReference type="SUPFAM" id="SSF57716">
    <property type="entry name" value="Glucocorticoid receptor-like (DNA-binding domain)"/>
    <property type="match status" value="1"/>
</dbReference>
<keyword evidence="8" id="KW-0479">Metal-binding</keyword>
<comment type="catalytic activity">
    <reaction evidence="8 9">
        <text>thymidine + ATP = dTMP + ADP + H(+)</text>
        <dbReference type="Rhea" id="RHEA:19129"/>
        <dbReference type="ChEBI" id="CHEBI:15378"/>
        <dbReference type="ChEBI" id="CHEBI:17748"/>
        <dbReference type="ChEBI" id="CHEBI:30616"/>
        <dbReference type="ChEBI" id="CHEBI:63528"/>
        <dbReference type="ChEBI" id="CHEBI:456216"/>
        <dbReference type="EC" id="2.7.1.21"/>
    </reaction>
</comment>
<keyword evidence="3 8" id="KW-0237">DNA synthesis</keyword>
<dbReference type="InterPro" id="IPR027417">
    <property type="entry name" value="P-loop_NTPase"/>
</dbReference>
<dbReference type="InterPro" id="IPR001267">
    <property type="entry name" value="Thymidine_kinase"/>
</dbReference>
<evidence type="ECO:0000313" key="11">
    <source>
        <dbReference type="EMBL" id="MDR6945145.1"/>
    </source>
</evidence>
<reference evidence="11 12" key="1">
    <citation type="submission" date="2023-07" db="EMBL/GenBank/DDBJ databases">
        <title>Sorghum-associated microbial communities from plants grown in Nebraska, USA.</title>
        <authorList>
            <person name="Schachtman D."/>
        </authorList>
    </citation>
    <scope>NUCLEOTIDE SEQUENCE [LARGE SCALE GENOMIC DNA]</scope>
    <source>
        <strain evidence="11 12">3262</strain>
    </source>
</reference>